<evidence type="ECO:0000313" key="1">
    <source>
        <dbReference type="EMBL" id="EYU42207.1"/>
    </source>
</evidence>
<dbReference type="PhylomeDB" id="A0A022RNZ8"/>
<proteinExistence type="predicted"/>
<accession>A0A022RNZ8</accession>
<sequence length="93" mass="10417">MEGFGGATTVGVGNGAGCAYYGAMNMSMDGSRTGAYKDANVRPVGRPWHDGEWKRRKRVAKYKFYSVEGKVKNSFRKGLRWFKKTCSRIVHGF</sequence>
<dbReference type="PANTHER" id="PTHR33193:SF13">
    <property type="entry name" value="EXPRESSED PROTEIN"/>
    <property type="match status" value="1"/>
</dbReference>
<organism evidence="1 2">
    <name type="scientific">Erythranthe guttata</name>
    <name type="common">Yellow monkey flower</name>
    <name type="synonym">Mimulus guttatus</name>
    <dbReference type="NCBI Taxonomy" id="4155"/>
    <lineage>
        <taxon>Eukaryota</taxon>
        <taxon>Viridiplantae</taxon>
        <taxon>Streptophyta</taxon>
        <taxon>Embryophyta</taxon>
        <taxon>Tracheophyta</taxon>
        <taxon>Spermatophyta</taxon>
        <taxon>Magnoliopsida</taxon>
        <taxon>eudicotyledons</taxon>
        <taxon>Gunneridae</taxon>
        <taxon>Pentapetalae</taxon>
        <taxon>asterids</taxon>
        <taxon>lamiids</taxon>
        <taxon>Lamiales</taxon>
        <taxon>Phrymaceae</taxon>
        <taxon>Erythranthe</taxon>
    </lineage>
</organism>
<dbReference type="Pfam" id="PF12023">
    <property type="entry name" value="DUF3511"/>
    <property type="match status" value="1"/>
</dbReference>
<gene>
    <name evidence="1" type="ORF">MIMGU_mgv1a017105mg</name>
</gene>
<dbReference type="AlphaFoldDB" id="A0A022RNZ8"/>
<dbReference type="InterPro" id="IPR021899">
    <property type="entry name" value="DUF3511"/>
</dbReference>
<evidence type="ECO:0000313" key="2">
    <source>
        <dbReference type="Proteomes" id="UP000030748"/>
    </source>
</evidence>
<reference evidence="1 2" key="1">
    <citation type="journal article" date="2013" name="Proc. Natl. Acad. Sci. U.S.A.">
        <title>Fine-scale variation in meiotic recombination in Mimulus inferred from population shotgun sequencing.</title>
        <authorList>
            <person name="Hellsten U."/>
            <person name="Wright K.M."/>
            <person name="Jenkins J."/>
            <person name="Shu S."/>
            <person name="Yuan Y."/>
            <person name="Wessler S.R."/>
            <person name="Schmutz J."/>
            <person name="Willis J.H."/>
            <person name="Rokhsar D.S."/>
        </authorList>
    </citation>
    <scope>NUCLEOTIDE SEQUENCE [LARGE SCALE GENOMIC DNA]</scope>
    <source>
        <strain evidence="2">cv. DUN x IM62</strain>
    </source>
</reference>
<dbReference type="EMBL" id="KI630308">
    <property type="protein sequence ID" value="EYU42207.1"/>
    <property type="molecule type" value="Genomic_DNA"/>
</dbReference>
<dbReference type="eggNOG" id="ENOG502S73W">
    <property type="taxonomic scope" value="Eukaryota"/>
</dbReference>
<name>A0A022RNZ8_ERYGU</name>
<protein>
    <submittedName>
        <fullName evidence="1">Uncharacterized protein</fullName>
    </submittedName>
</protein>
<keyword evidence="2" id="KW-1185">Reference proteome</keyword>
<dbReference type="STRING" id="4155.A0A022RNZ8"/>
<dbReference type="PANTHER" id="PTHR33193">
    <property type="entry name" value="DOMAIN PROTEIN, PUTATIVE (DUF3511)-RELATED"/>
    <property type="match status" value="1"/>
</dbReference>
<dbReference type="Proteomes" id="UP000030748">
    <property type="component" value="Unassembled WGS sequence"/>
</dbReference>